<feature type="compositionally biased region" description="Low complexity" evidence="1">
    <location>
        <begin position="92"/>
        <end position="161"/>
    </location>
</feature>
<feature type="region of interest" description="Disordered" evidence="1">
    <location>
        <begin position="89"/>
        <end position="175"/>
    </location>
</feature>
<organism evidence="2 3">
    <name type="scientific">Puccinia coronata f. sp. avenae</name>
    <dbReference type="NCBI Taxonomy" id="200324"/>
    <lineage>
        <taxon>Eukaryota</taxon>
        <taxon>Fungi</taxon>
        <taxon>Dikarya</taxon>
        <taxon>Basidiomycota</taxon>
        <taxon>Pucciniomycotina</taxon>
        <taxon>Pucciniomycetes</taxon>
        <taxon>Pucciniales</taxon>
        <taxon>Pucciniaceae</taxon>
        <taxon>Puccinia</taxon>
    </lineage>
</organism>
<accession>A0A2N5UEX1</accession>
<gene>
    <name evidence="2" type="ORF">PCASD_12072</name>
</gene>
<reference evidence="2 3" key="1">
    <citation type="submission" date="2017-11" db="EMBL/GenBank/DDBJ databases">
        <title>De novo assembly and phasing of dikaryotic genomes from two isolates of Puccinia coronata f. sp. avenae, the causal agent of oat crown rust.</title>
        <authorList>
            <person name="Miller M.E."/>
            <person name="Zhang Y."/>
            <person name="Omidvar V."/>
            <person name="Sperschneider J."/>
            <person name="Schwessinger B."/>
            <person name="Raley C."/>
            <person name="Palmer J.M."/>
            <person name="Garnica D."/>
            <person name="Upadhyaya N."/>
            <person name="Rathjen J."/>
            <person name="Taylor J.M."/>
            <person name="Park R.F."/>
            <person name="Dodds P.N."/>
            <person name="Hirsch C.D."/>
            <person name="Kianian S.F."/>
            <person name="Figueroa M."/>
        </authorList>
    </citation>
    <scope>NUCLEOTIDE SEQUENCE [LARGE SCALE GENOMIC DNA]</scope>
    <source>
        <strain evidence="2">12SD80</strain>
    </source>
</reference>
<evidence type="ECO:0000313" key="2">
    <source>
        <dbReference type="EMBL" id="PLW36246.1"/>
    </source>
</evidence>
<sequence>MTNRTAKRRRLLEDLFGSKLDEEDKDKEEFNDFLEYADDRPQIQPNNAQTKKGIIKEDCTGKWGLSCFQKITSALCQLAYGCAMDATNNSASSSFKTSSPSSSSSPRSKTSSSSSSSSPSSKPSSPSSKPSSPSSKPSSPSSKPSSPSSKPSSPSSKPSSPFLFDSRTHPVSKYL</sequence>
<proteinExistence type="predicted"/>
<dbReference type="EMBL" id="PGCI01000163">
    <property type="protein sequence ID" value="PLW36246.1"/>
    <property type="molecule type" value="Genomic_DNA"/>
</dbReference>
<dbReference type="AlphaFoldDB" id="A0A2N5UEX1"/>
<comment type="caution">
    <text evidence="2">The sequence shown here is derived from an EMBL/GenBank/DDBJ whole genome shotgun (WGS) entry which is preliminary data.</text>
</comment>
<evidence type="ECO:0000256" key="1">
    <source>
        <dbReference type="SAM" id="MobiDB-lite"/>
    </source>
</evidence>
<protein>
    <submittedName>
        <fullName evidence="2">Uncharacterized protein</fullName>
    </submittedName>
</protein>
<evidence type="ECO:0000313" key="3">
    <source>
        <dbReference type="Proteomes" id="UP000235392"/>
    </source>
</evidence>
<name>A0A2N5UEX1_9BASI</name>
<dbReference type="Proteomes" id="UP000235392">
    <property type="component" value="Unassembled WGS sequence"/>
</dbReference>